<sequence length="65" mass="7237">MPSNDDKEDTAQIFGLMRILKVRHRLSAYFDMCLVLYINLLISGILPHTPFSDGLTIGGKASVEN</sequence>
<reference evidence="2 3" key="1">
    <citation type="submission" date="2014-11" db="EMBL/GenBank/DDBJ databases">
        <title>Genome of a novel goose pathogen.</title>
        <authorList>
            <person name="Hansen C.M."/>
            <person name="Hueffer K."/>
            <person name="Choi S.C."/>
        </authorList>
    </citation>
    <scope>NUCLEOTIDE SEQUENCE [LARGE SCALE GENOMIC DNA]</scope>
    <source>
        <strain evidence="2 3">KH1503</strain>
    </source>
</reference>
<proteinExistence type="predicted"/>
<evidence type="ECO:0000313" key="2">
    <source>
        <dbReference type="EMBL" id="KLT72005.1"/>
    </source>
</evidence>
<keyword evidence="3" id="KW-1185">Reference proteome</keyword>
<accession>A0A0J0YPD9</accession>
<dbReference type="STRING" id="1470200.PL75_10460"/>
<keyword evidence="1" id="KW-0812">Transmembrane</keyword>
<dbReference type="AlphaFoldDB" id="A0A0J0YPD9"/>
<dbReference type="PATRIC" id="fig|1470200.3.peg.1408"/>
<gene>
    <name evidence="2" type="ORF">PL75_10460</name>
</gene>
<keyword evidence="1" id="KW-1133">Transmembrane helix</keyword>
<evidence type="ECO:0000313" key="3">
    <source>
        <dbReference type="Proteomes" id="UP000036027"/>
    </source>
</evidence>
<dbReference type="EMBL" id="JTDO01000024">
    <property type="protein sequence ID" value="KLT72005.1"/>
    <property type="molecule type" value="Genomic_DNA"/>
</dbReference>
<feature type="transmembrane region" description="Helical" evidence="1">
    <location>
        <begin position="26"/>
        <end position="46"/>
    </location>
</feature>
<dbReference type="Proteomes" id="UP000036027">
    <property type="component" value="Unassembled WGS sequence"/>
</dbReference>
<dbReference type="RefSeq" id="WP_047761884.1">
    <property type="nucleotide sequence ID" value="NZ_CP091510.1"/>
</dbReference>
<name>A0A0J0YPD9_9NEIS</name>
<evidence type="ECO:0000256" key="1">
    <source>
        <dbReference type="SAM" id="Phobius"/>
    </source>
</evidence>
<comment type="caution">
    <text evidence="2">The sequence shown here is derived from an EMBL/GenBank/DDBJ whole genome shotgun (WGS) entry which is preliminary data.</text>
</comment>
<organism evidence="2 3">
    <name type="scientific">Neisseria arctica</name>
    <dbReference type="NCBI Taxonomy" id="1470200"/>
    <lineage>
        <taxon>Bacteria</taxon>
        <taxon>Pseudomonadati</taxon>
        <taxon>Pseudomonadota</taxon>
        <taxon>Betaproteobacteria</taxon>
        <taxon>Neisseriales</taxon>
        <taxon>Neisseriaceae</taxon>
        <taxon>Neisseria</taxon>
    </lineage>
</organism>
<keyword evidence="1" id="KW-0472">Membrane</keyword>
<dbReference type="OrthoDB" id="942200at2"/>
<protein>
    <submittedName>
        <fullName evidence="2">Uncharacterized protein</fullName>
    </submittedName>
</protein>